<protein>
    <submittedName>
        <fullName evidence="7">Lactate dehydrogenase-like 2-hydroxyacid dehydrogenase</fullName>
    </submittedName>
</protein>
<dbReference type="SUPFAM" id="SSF51735">
    <property type="entry name" value="NAD(P)-binding Rossmann-fold domains"/>
    <property type="match status" value="1"/>
</dbReference>
<feature type="domain" description="D-isomer specific 2-hydroxyacid dehydrogenase NAD-binding" evidence="6">
    <location>
        <begin position="134"/>
        <end position="312"/>
    </location>
</feature>
<evidence type="ECO:0000259" key="5">
    <source>
        <dbReference type="Pfam" id="PF00389"/>
    </source>
</evidence>
<evidence type="ECO:0000259" key="6">
    <source>
        <dbReference type="Pfam" id="PF02826"/>
    </source>
</evidence>
<name>A0A420BJD6_SPHD1</name>
<dbReference type="CDD" id="cd05301">
    <property type="entry name" value="GDH"/>
    <property type="match status" value="1"/>
</dbReference>
<dbReference type="InterPro" id="IPR050223">
    <property type="entry name" value="D-isomer_2-hydroxyacid_DH"/>
</dbReference>
<dbReference type="Gene3D" id="3.40.50.720">
    <property type="entry name" value="NAD(P)-binding Rossmann-like Domain"/>
    <property type="match status" value="2"/>
</dbReference>
<dbReference type="GO" id="GO:0030267">
    <property type="term" value="F:glyoxylate reductase (NADPH) activity"/>
    <property type="evidence" value="ECO:0007669"/>
    <property type="project" value="TreeGrafter"/>
</dbReference>
<evidence type="ECO:0000256" key="2">
    <source>
        <dbReference type="ARBA" id="ARBA00023002"/>
    </source>
</evidence>
<dbReference type="InterPro" id="IPR006140">
    <property type="entry name" value="D-isomer_DH_NAD-bd"/>
</dbReference>
<evidence type="ECO:0000313" key="8">
    <source>
        <dbReference type="Proteomes" id="UP000286246"/>
    </source>
</evidence>
<reference evidence="7 8" key="1">
    <citation type="submission" date="2018-09" db="EMBL/GenBank/DDBJ databases">
        <title>Genomic Encyclopedia of Type Strains, Phase III (KMG-III): the genomes of soil and plant-associated and newly described type strains.</title>
        <authorList>
            <person name="Whitman W."/>
        </authorList>
    </citation>
    <scope>NUCLEOTIDE SEQUENCE [LARGE SCALE GENOMIC DNA]</scope>
    <source>
        <strain evidence="7 8">CECT 7938</strain>
    </source>
</reference>
<dbReference type="Pfam" id="PF00389">
    <property type="entry name" value="2-Hacid_dh"/>
    <property type="match status" value="1"/>
</dbReference>
<dbReference type="SUPFAM" id="SSF52283">
    <property type="entry name" value="Formate/glycerate dehydrogenase catalytic domain-like"/>
    <property type="match status" value="1"/>
</dbReference>
<feature type="domain" description="D-isomer specific 2-hydroxyacid dehydrogenase catalytic" evidence="5">
    <location>
        <begin position="28"/>
        <end position="344"/>
    </location>
</feature>
<dbReference type="PROSITE" id="PS00065">
    <property type="entry name" value="D_2_HYDROXYACID_DH_1"/>
    <property type="match status" value="1"/>
</dbReference>
<evidence type="ECO:0000256" key="4">
    <source>
        <dbReference type="RuleBase" id="RU003719"/>
    </source>
</evidence>
<keyword evidence="2 4" id="KW-0560">Oxidoreductase</keyword>
<evidence type="ECO:0000256" key="1">
    <source>
        <dbReference type="ARBA" id="ARBA00005854"/>
    </source>
</evidence>
<proteinExistence type="inferred from homology"/>
<dbReference type="EMBL" id="RAPY01000001">
    <property type="protein sequence ID" value="RKE56833.1"/>
    <property type="molecule type" value="Genomic_DNA"/>
</dbReference>
<keyword evidence="8" id="KW-1185">Reference proteome</keyword>
<evidence type="ECO:0000256" key="3">
    <source>
        <dbReference type="ARBA" id="ARBA00023027"/>
    </source>
</evidence>
<evidence type="ECO:0000313" key="7">
    <source>
        <dbReference type="EMBL" id="RKE56833.1"/>
    </source>
</evidence>
<dbReference type="PANTHER" id="PTHR10996:SF257">
    <property type="entry name" value="GLYOXYLATE REDUCTASE 1"/>
    <property type="match status" value="1"/>
</dbReference>
<dbReference type="GO" id="GO:0005829">
    <property type="term" value="C:cytosol"/>
    <property type="evidence" value="ECO:0007669"/>
    <property type="project" value="TreeGrafter"/>
</dbReference>
<dbReference type="InterPro" id="IPR036291">
    <property type="entry name" value="NAD(P)-bd_dom_sf"/>
</dbReference>
<keyword evidence="3" id="KW-0520">NAD</keyword>
<comment type="caution">
    <text evidence="7">The sequence shown here is derived from an EMBL/GenBank/DDBJ whole genome shotgun (WGS) entry which is preliminary data.</text>
</comment>
<organism evidence="7 8">
    <name type="scientific">Sphingobacterium detergens</name>
    <dbReference type="NCBI Taxonomy" id="1145106"/>
    <lineage>
        <taxon>Bacteria</taxon>
        <taxon>Pseudomonadati</taxon>
        <taxon>Bacteroidota</taxon>
        <taxon>Sphingobacteriia</taxon>
        <taxon>Sphingobacteriales</taxon>
        <taxon>Sphingobacteriaceae</taxon>
        <taxon>Sphingobacterium</taxon>
    </lineage>
</organism>
<dbReference type="GO" id="GO:0051287">
    <property type="term" value="F:NAD binding"/>
    <property type="evidence" value="ECO:0007669"/>
    <property type="project" value="InterPro"/>
</dbReference>
<dbReference type="FunFam" id="3.40.50.720:FF:000203">
    <property type="entry name" value="D-3-phosphoglycerate dehydrogenase (SerA)"/>
    <property type="match status" value="1"/>
</dbReference>
<dbReference type="InterPro" id="IPR006139">
    <property type="entry name" value="D-isomer_2_OHA_DH_cat_dom"/>
</dbReference>
<accession>A0A420BJD6</accession>
<dbReference type="AlphaFoldDB" id="A0A420BJD6"/>
<dbReference type="GO" id="GO:0016618">
    <property type="term" value="F:hydroxypyruvate reductase [NAD(P)H] activity"/>
    <property type="evidence" value="ECO:0007669"/>
    <property type="project" value="TreeGrafter"/>
</dbReference>
<comment type="similarity">
    <text evidence="1 4">Belongs to the D-isomer specific 2-hydroxyacid dehydrogenase family.</text>
</comment>
<sequence>MINSPNKLGTHNFILQQAPRQRYIYMKIFITKRIPQKGIDLLTAAGHEVVIHDSATPLSPTELIQAGQQVDYVLNGGMQKFDEEFFQNCPNLKALSLMSVGYDNVDIPAATKYSIPVSNTPGVLSGATADVAFLLMLAVSRKAFFNHKQILQGQWKGFDPTAHLGIELNNKTLGIYGLGRIGLEFARKARAAYNMEIIYYNRGRNLEAERILGARYVNFDDLLTQSDVLSIHAALTAETSNRFNRDTFKRMKNSAILVNTARGGLVQEEDLANALRTGELWGAGLDVTNPEPMAADNPLLNLENVCILPHIGSATVETRDNMALMAASNLLAAIKGEKMPQTINPEVYK</sequence>
<dbReference type="Pfam" id="PF02826">
    <property type="entry name" value="2-Hacid_dh_C"/>
    <property type="match status" value="1"/>
</dbReference>
<dbReference type="InterPro" id="IPR029752">
    <property type="entry name" value="D-isomer_DH_CS1"/>
</dbReference>
<dbReference type="PANTHER" id="PTHR10996">
    <property type="entry name" value="2-HYDROXYACID DEHYDROGENASE-RELATED"/>
    <property type="match status" value="1"/>
</dbReference>
<dbReference type="Proteomes" id="UP000286246">
    <property type="component" value="Unassembled WGS sequence"/>
</dbReference>
<gene>
    <name evidence="7" type="ORF">DFQ12_1705</name>
</gene>